<comment type="subunit">
    <text evidence="17">Component of the ATP synthase complex composed at least of ATP5F1A/subunit alpha, ATP5F1B/subunit beta, ATP5MC1/subunit c (homooctomer), MT-ATP6/subunit a, MT-ATP8/subunit 8, ATP5ME/subunit e, ATP5MF/subunit f, ATP5MG/subunit g, ATP5MK/subunit k, ATP5MJ/subunit j, ATP5F1C/subunit gamma, ATP5F1D/subunit delta, ATP5F1E/subunit epsilon, ATP5PF/subunit F6, ATP5PB/subunit b, ATP5PD/subunit d, ATP5PO/subunit OSCP. ATP synthase complex consists of a soluble F(1) head domain (subunits alpha(3) and beta(3)) - the catalytic core - and a membrane F(0) domain - the membrane proton channel (subunits c, a, 8, e, f, g, k and j). These two domains are linked by a central stalk (subunits gamma, delta, and epsilon) rotating inside the F1 region and a stationary peripheral stalk (subunits F6, b, d, and OSCP).</text>
</comment>
<organism evidence="21 22">
    <name type="scientific">Scleropages formosus</name>
    <name type="common">Asian bonytongue</name>
    <name type="synonym">Osteoglossum formosum</name>
    <dbReference type="NCBI Taxonomy" id="113540"/>
    <lineage>
        <taxon>Eukaryota</taxon>
        <taxon>Metazoa</taxon>
        <taxon>Chordata</taxon>
        <taxon>Craniata</taxon>
        <taxon>Vertebrata</taxon>
        <taxon>Euteleostomi</taxon>
        <taxon>Actinopterygii</taxon>
        <taxon>Neopterygii</taxon>
        <taxon>Teleostei</taxon>
        <taxon>Osteoglossocephala</taxon>
        <taxon>Osteoglossomorpha</taxon>
        <taxon>Osteoglossiformes</taxon>
        <taxon>Osteoglossidae</taxon>
        <taxon>Scleropages</taxon>
    </lineage>
</organism>
<keyword evidence="9" id="KW-0034">Amyloid</keyword>
<keyword evidence="19" id="KW-0812">Transmembrane</keyword>
<dbReference type="PANTHER" id="PTHR12441">
    <property type="entry name" value="ATP SYNTHASE COUPLING FACTOR 6, MITOCHONDRIAL"/>
    <property type="match status" value="1"/>
</dbReference>
<dbReference type="GO" id="GO:0045259">
    <property type="term" value="C:proton-transporting ATP synthase complex"/>
    <property type="evidence" value="ECO:0007669"/>
    <property type="project" value="UniProtKB-KW"/>
</dbReference>
<dbReference type="Pfam" id="PF03494">
    <property type="entry name" value="Beta-APP"/>
    <property type="match status" value="1"/>
</dbReference>
<dbReference type="SUPFAM" id="SSF111357">
    <property type="entry name" value="Mitochondrial ATP synthase coupling factor 6"/>
    <property type="match status" value="1"/>
</dbReference>
<dbReference type="AlphaFoldDB" id="A0A0P7TAE2"/>
<dbReference type="InterPro" id="IPR008387">
    <property type="entry name" value="ATP_synth_f6_mt"/>
</dbReference>
<dbReference type="GO" id="GO:0015078">
    <property type="term" value="F:proton transmembrane transporter activity"/>
    <property type="evidence" value="ECO:0007669"/>
    <property type="project" value="InterPro"/>
</dbReference>
<evidence type="ECO:0000256" key="16">
    <source>
        <dbReference type="ARBA" id="ARBA00059339"/>
    </source>
</evidence>
<dbReference type="InterPro" id="IPR013803">
    <property type="entry name" value="Amyloid_glyco_Abeta"/>
</dbReference>
<evidence type="ECO:0000256" key="18">
    <source>
        <dbReference type="ARBA" id="ARBA00073749"/>
    </source>
</evidence>
<evidence type="ECO:0000256" key="8">
    <source>
        <dbReference type="ARBA" id="ARBA00023065"/>
    </source>
</evidence>
<evidence type="ECO:0000256" key="10">
    <source>
        <dbReference type="ARBA" id="ARBA00023128"/>
    </source>
</evidence>
<dbReference type="EMBL" id="JARO02014848">
    <property type="protein sequence ID" value="KPP58036.1"/>
    <property type="molecule type" value="Genomic_DNA"/>
</dbReference>
<dbReference type="Gene3D" id="6.10.250.1670">
    <property type="match status" value="1"/>
</dbReference>
<comment type="subcellular location">
    <subcellularLocation>
        <location evidence="2">Membrane</location>
        <topology evidence="2">Single-pass type I membrane protein</topology>
    </subcellularLocation>
    <subcellularLocation>
        <location evidence="1">Mitochondrion inner membrane</location>
    </subcellularLocation>
</comment>
<proteinExistence type="inferred from homology"/>
<evidence type="ECO:0000256" key="6">
    <source>
        <dbReference type="ARBA" id="ARBA00022781"/>
    </source>
</evidence>
<dbReference type="PANTHER" id="PTHR12441:SF10">
    <property type="entry name" value="ATP SYNTHASE-COUPLING FACTOR 6, MITOCHONDRIAL"/>
    <property type="match status" value="1"/>
</dbReference>
<dbReference type="Proteomes" id="UP000034805">
    <property type="component" value="Unassembled WGS sequence"/>
</dbReference>
<keyword evidence="8" id="KW-0406">Ion transport</keyword>
<keyword evidence="6" id="KW-0375">Hydrogen ion transport</keyword>
<evidence type="ECO:0000259" key="20">
    <source>
        <dbReference type="Pfam" id="PF03494"/>
    </source>
</evidence>
<evidence type="ECO:0000256" key="15">
    <source>
        <dbReference type="ARBA" id="ARBA00032275"/>
    </source>
</evidence>
<sequence length="473" mass="51444">SGLKADIIPEVRLETEERQSAAFEVHHQKLVFFAEDMGSNKGAVIGLMVGGVVIATIIITTLVMLRKKQYTFIHHGIVEGGRGQTWGTVRLWQARWSGSEARSSEMELLHQAQRASPGDCTEECEEEGTLTECSHIELLVGRSWTQGGRIEGNRSFESEQTNCTLRRMPLPHVTRLLRRSVSPVLRRNVGLSAALLSRAKELDPVQKLFLDKIRDYDSKSKAAGGVVDTGPAYEKNLSEEIGKLQRLYGGGDLTTFPEFKFPEPKLEEVVAKSLLAFQFHGNPRGATLTAQVALPVGVASHERAQRQEQGDEHNPDHNRRHVHVVCRTNRETDRSLGRPDPVGRLAVVATAVGPRDGVELLLDTQGHDCRACPGVQGVRGVGRPVDTQQLVVLEPGVGGRGDTLSVPAAQCHPCPREGAAGNLTAGGVGRHWGRGDIAHPHPGIENKDTWTDARGTLPSTLSVTLVSPKLTVS</sequence>
<evidence type="ECO:0000256" key="3">
    <source>
        <dbReference type="ARBA" id="ARBA00007346"/>
    </source>
</evidence>
<evidence type="ECO:0000256" key="13">
    <source>
        <dbReference type="ARBA" id="ARBA00030489"/>
    </source>
</evidence>
<dbReference type="FunFam" id="1.10.246.110:FF:000001">
    <property type="entry name" value="ATP synthase-coupling factor 6, mitochondrial"/>
    <property type="match status" value="1"/>
</dbReference>
<evidence type="ECO:0000256" key="17">
    <source>
        <dbReference type="ARBA" id="ARBA00064647"/>
    </source>
</evidence>
<evidence type="ECO:0000256" key="5">
    <source>
        <dbReference type="ARBA" id="ARBA00022547"/>
    </source>
</evidence>
<feature type="non-terminal residue" evidence="21">
    <location>
        <position position="1"/>
    </location>
</feature>
<protein>
    <recommendedName>
        <fullName evidence="18">ATP synthase peripheral stalk subunit F6, mitochondrial</fullName>
    </recommendedName>
    <alternativeName>
        <fullName evidence="15">ABPP</fullName>
    </alternativeName>
    <alternativeName>
        <fullName evidence="12">ATP synthase peripheral stalk subunit F6</fullName>
    </alternativeName>
    <alternativeName>
        <fullName evidence="14">Alzheimer disease amyloid A4 protein homolog</fullName>
    </alternativeName>
    <alternativeName>
        <fullName evidence="13">Amyloid precursor protein</fullName>
    </alternativeName>
</protein>
<dbReference type="Pfam" id="PF05511">
    <property type="entry name" value="ATP-synt_F6"/>
    <property type="match status" value="1"/>
</dbReference>
<dbReference type="CDD" id="cd21707">
    <property type="entry name" value="JMTM_APP"/>
    <property type="match status" value="1"/>
</dbReference>
<evidence type="ECO:0000256" key="19">
    <source>
        <dbReference type="SAM" id="Phobius"/>
    </source>
</evidence>
<keyword evidence="4" id="KW-0813">Transport</keyword>
<evidence type="ECO:0000256" key="11">
    <source>
        <dbReference type="ARBA" id="ARBA00023136"/>
    </source>
</evidence>
<keyword evidence="10" id="KW-0496">Mitochondrion</keyword>
<evidence type="ECO:0000256" key="9">
    <source>
        <dbReference type="ARBA" id="ARBA00023087"/>
    </source>
</evidence>
<gene>
    <name evidence="21" type="ORF">Z043_124180</name>
</gene>
<name>A0A0P7TAE2_SCLFO</name>
<reference evidence="21 22" key="1">
    <citation type="submission" date="2015-08" db="EMBL/GenBank/DDBJ databases">
        <title>The genome of the Asian arowana (Scleropages formosus).</title>
        <authorList>
            <person name="Tan M.H."/>
            <person name="Gan H.M."/>
            <person name="Croft L.J."/>
            <person name="Austin C.M."/>
        </authorList>
    </citation>
    <scope>NUCLEOTIDE SEQUENCE [LARGE SCALE GENOMIC DNA]</scope>
    <source>
        <strain evidence="21">Aro1</strain>
    </source>
</reference>
<evidence type="ECO:0000256" key="12">
    <source>
        <dbReference type="ARBA" id="ARBA00029863"/>
    </source>
</evidence>
<keyword evidence="19" id="KW-1133">Transmembrane helix</keyword>
<evidence type="ECO:0000256" key="2">
    <source>
        <dbReference type="ARBA" id="ARBA00004479"/>
    </source>
</evidence>
<feature type="transmembrane region" description="Helical" evidence="19">
    <location>
        <begin position="43"/>
        <end position="65"/>
    </location>
</feature>
<dbReference type="GO" id="GO:0005743">
    <property type="term" value="C:mitochondrial inner membrane"/>
    <property type="evidence" value="ECO:0007669"/>
    <property type="project" value="UniProtKB-SubCell"/>
</dbReference>
<comment type="function">
    <text evidence="16">Subunit F6, of the mitochondrial membrane ATP synthase complex (F(1)F(0) ATP synthase or Complex V) that produces ATP from ADP in the presence of a proton gradient across the membrane which is generated by electron transport complexes of the respiratory chain. ATP synthase complex consist of a soluble F(1) head domain - the catalytic core - and a membrane F(1) domain - the membrane proton channel. These two domains are linked by a central stalk rotating inside the F(1) region and a stationary peripheral stalk. During catalysis, ATP synthesis in the catalytic domain of F(1) is coupled via a rotary mechanism of the central stalk subunits to proton translocation. In vivo, can only synthesize ATP although its ATP hydrolase activity can be activated artificially in vitro. Part of the complex F(0) domain. Part of the complex F(0) domain and the peripheric stalk, which acts as a stator to hold the catalytic alpha(3)beta(3) subcomplex and subunit a/ATP6 static relative to the rotary elements.</text>
</comment>
<comment type="caution">
    <text evidence="21">The sequence shown here is derived from an EMBL/GenBank/DDBJ whole genome shotgun (WGS) entry which is preliminary data.</text>
</comment>
<dbReference type="InterPro" id="IPR036204">
    <property type="entry name" value="ATP_synth_f6_sf_mt"/>
</dbReference>
<evidence type="ECO:0000256" key="1">
    <source>
        <dbReference type="ARBA" id="ARBA00004273"/>
    </source>
</evidence>
<comment type="similarity">
    <text evidence="3">Belongs to the eukaryotic ATPase subunit F6 family.</text>
</comment>
<evidence type="ECO:0000313" key="21">
    <source>
        <dbReference type="EMBL" id="KPP58036.1"/>
    </source>
</evidence>
<dbReference type="GO" id="GO:0015986">
    <property type="term" value="P:proton motive force-driven ATP synthesis"/>
    <property type="evidence" value="ECO:0007669"/>
    <property type="project" value="InterPro"/>
</dbReference>
<evidence type="ECO:0000313" key="22">
    <source>
        <dbReference type="Proteomes" id="UP000034805"/>
    </source>
</evidence>
<evidence type="ECO:0000256" key="7">
    <source>
        <dbReference type="ARBA" id="ARBA00022792"/>
    </source>
</evidence>
<dbReference type="Gene3D" id="1.10.246.110">
    <property type="entry name" value="Mitochondrial ATP synthase-coupling factor 6"/>
    <property type="match status" value="1"/>
</dbReference>
<accession>A0A0P7TAE2</accession>
<feature type="domain" description="Amyloidogenic glycoprotein amyloid-beta peptide" evidence="20">
    <location>
        <begin position="17"/>
        <end position="55"/>
    </location>
</feature>
<keyword evidence="7" id="KW-0999">Mitochondrion inner membrane</keyword>
<dbReference type="PRINTS" id="PR00204">
    <property type="entry name" value="BETAAMYLOID"/>
</dbReference>
<keyword evidence="5" id="KW-0138">CF(0)</keyword>
<keyword evidence="11 19" id="KW-0472">Membrane</keyword>
<evidence type="ECO:0000256" key="14">
    <source>
        <dbReference type="ARBA" id="ARBA00031698"/>
    </source>
</evidence>
<evidence type="ECO:0000256" key="4">
    <source>
        <dbReference type="ARBA" id="ARBA00022448"/>
    </source>
</evidence>